<reference evidence="2 3" key="1">
    <citation type="submission" date="2020-03" db="EMBL/GenBank/DDBJ databases">
        <title>Whole genome shotgun sequence of Phytohabitans houttuyneae NBRC 108639.</title>
        <authorList>
            <person name="Komaki H."/>
            <person name="Tamura T."/>
        </authorList>
    </citation>
    <scope>NUCLEOTIDE SEQUENCE [LARGE SCALE GENOMIC DNA]</scope>
    <source>
        <strain evidence="2 3">NBRC 108639</strain>
    </source>
</reference>
<organism evidence="2 3">
    <name type="scientific">Phytohabitans houttuyneae</name>
    <dbReference type="NCBI Taxonomy" id="1076126"/>
    <lineage>
        <taxon>Bacteria</taxon>
        <taxon>Bacillati</taxon>
        <taxon>Actinomycetota</taxon>
        <taxon>Actinomycetes</taxon>
        <taxon>Micromonosporales</taxon>
        <taxon>Micromonosporaceae</taxon>
    </lineage>
</organism>
<protein>
    <submittedName>
        <fullName evidence="2">Uncharacterized protein</fullName>
    </submittedName>
</protein>
<evidence type="ECO:0000313" key="2">
    <source>
        <dbReference type="EMBL" id="GFJ76452.1"/>
    </source>
</evidence>
<keyword evidence="1" id="KW-0812">Transmembrane</keyword>
<name>A0A6V8JV16_9ACTN</name>
<keyword evidence="1" id="KW-0472">Membrane</keyword>
<proteinExistence type="predicted"/>
<keyword evidence="3" id="KW-1185">Reference proteome</keyword>
<sequence length="132" mass="14319">MDSKRRVVIRGAQGVVIGEGNRQVNYHRALPTDVGRVMQGVVIGDDNTQANHFDLLSAGVENASLSEIKQAMAHLSSEVERWRHVAQAAHDRAEKEAKRGRSAGRQQFMLGLALSVPIGLIGSLLAWLLGIS</sequence>
<accession>A0A6V8JV16</accession>
<gene>
    <name evidence="2" type="ORF">Phou_006320</name>
</gene>
<comment type="caution">
    <text evidence="2">The sequence shown here is derived from an EMBL/GenBank/DDBJ whole genome shotgun (WGS) entry which is preliminary data.</text>
</comment>
<dbReference type="EMBL" id="BLPF01000001">
    <property type="protein sequence ID" value="GFJ76452.1"/>
    <property type="molecule type" value="Genomic_DNA"/>
</dbReference>
<evidence type="ECO:0000313" key="3">
    <source>
        <dbReference type="Proteomes" id="UP000482800"/>
    </source>
</evidence>
<reference evidence="2 3" key="2">
    <citation type="submission" date="2020-03" db="EMBL/GenBank/DDBJ databases">
        <authorList>
            <person name="Ichikawa N."/>
            <person name="Kimura A."/>
            <person name="Kitahashi Y."/>
            <person name="Uohara A."/>
        </authorList>
    </citation>
    <scope>NUCLEOTIDE SEQUENCE [LARGE SCALE GENOMIC DNA]</scope>
    <source>
        <strain evidence="2 3">NBRC 108639</strain>
    </source>
</reference>
<evidence type="ECO:0000256" key="1">
    <source>
        <dbReference type="SAM" id="Phobius"/>
    </source>
</evidence>
<dbReference type="RefSeq" id="WP_173053351.1">
    <property type="nucleotide sequence ID" value="NZ_BAABGO010000050.1"/>
</dbReference>
<keyword evidence="1" id="KW-1133">Transmembrane helix</keyword>
<dbReference type="AlphaFoldDB" id="A0A6V8JV16"/>
<feature type="transmembrane region" description="Helical" evidence="1">
    <location>
        <begin position="108"/>
        <end position="129"/>
    </location>
</feature>
<dbReference type="Proteomes" id="UP000482800">
    <property type="component" value="Unassembled WGS sequence"/>
</dbReference>